<dbReference type="EMBL" id="AAKN02007765">
    <property type="status" value="NOT_ANNOTATED_CDS"/>
    <property type="molecule type" value="Genomic_DNA"/>
</dbReference>
<dbReference type="Ensembl" id="ENSCPOT00000038997.1">
    <property type="protein sequence ID" value="ENSCPOP00000022069.1"/>
    <property type="gene ID" value="ENSCPOG00000027037.2"/>
</dbReference>
<accession>A0A286X9I4</accession>
<organism evidence="1 2">
    <name type="scientific">Cavia porcellus</name>
    <name type="common">Guinea pig</name>
    <dbReference type="NCBI Taxonomy" id="10141"/>
    <lineage>
        <taxon>Eukaryota</taxon>
        <taxon>Metazoa</taxon>
        <taxon>Chordata</taxon>
        <taxon>Craniata</taxon>
        <taxon>Vertebrata</taxon>
        <taxon>Euteleostomi</taxon>
        <taxon>Mammalia</taxon>
        <taxon>Eutheria</taxon>
        <taxon>Euarchontoglires</taxon>
        <taxon>Glires</taxon>
        <taxon>Rodentia</taxon>
        <taxon>Hystricomorpha</taxon>
        <taxon>Caviidae</taxon>
        <taxon>Cavia</taxon>
    </lineage>
</organism>
<reference evidence="1" key="2">
    <citation type="submission" date="2025-08" db="UniProtKB">
        <authorList>
            <consortium name="Ensembl"/>
        </authorList>
    </citation>
    <scope>IDENTIFICATION</scope>
    <source>
        <strain evidence="1">2N</strain>
    </source>
</reference>
<reference evidence="2" key="1">
    <citation type="journal article" date="2011" name="Nature">
        <title>A high-resolution map of human evolutionary constraint using 29 mammals.</title>
        <authorList>
            <person name="Lindblad-Toh K."/>
            <person name="Garber M."/>
            <person name="Zuk O."/>
            <person name="Lin M.F."/>
            <person name="Parker B.J."/>
            <person name="Washietl S."/>
            <person name="Kheradpour P."/>
            <person name="Ernst J."/>
            <person name="Jordan G."/>
            <person name="Mauceli E."/>
            <person name="Ward L.D."/>
            <person name="Lowe C.B."/>
            <person name="Holloway A.K."/>
            <person name="Clamp M."/>
            <person name="Gnerre S."/>
            <person name="Alfoldi J."/>
            <person name="Beal K."/>
            <person name="Chang J."/>
            <person name="Clawson H."/>
            <person name="Cuff J."/>
            <person name="Di Palma F."/>
            <person name="Fitzgerald S."/>
            <person name="Flicek P."/>
            <person name="Guttman M."/>
            <person name="Hubisz M.J."/>
            <person name="Jaffe D.B."/>
            <person name="Jungreis I."/>
            <person name="Kent W.J."/>
            <person name="Kostka D."/>
            <person name="Lara M."/>
            <person name="Martins A.L."/>
            <person name="Massingham T."/>
            <person name="Moltke I."/>
            <person name="Raney B.J."/>
            <person name="Rasmussen M.D."/>
            <person name="Robinson J."/>
            <person name="Stark A."/>
            <person name="Vilella A.J."/>
            <person name="Wen J."/>
            <person name="Xie X."/>
            <person name="Zody M.C."/>
            <person name="Baldwin J."/>
            <person name="Bloom T."/>
            <person name="Chin C.W."/>
            <person name="Heiman D."/>
            <person name="Nicol R."/>
            <person name="Nusbaum C."/>
            <person name="Young S."/>
            <person name="Wilkinson J."/>
            <person name="Worley K.C."/>
            <person name="Kovar C.L."/>
            <person name="Muzny D.M."/>
            <person name="Gibbs R.A."/>
            <person name="Cree A."/>
            <person name="Dihn H.H."/>
            <person name="Fowler G."/>
            <person name="Jhangiani S."/>
            <person name="Joshi V."/>
            <person name="Lee S."/>
            <person name="Lewis L.R."/>
            <person name="Nazareth L.V."/>
            <person name="Okwuonu G."/>
            <person name="Santibanez J."/>
            <person name="Warren W.C."/>
            <person name="Mardis E.R."/>
            <person name="Weinstock G.M."/>
            <person name="Wilson R.K."/>
            <person name="Delehaunty K."/>
            <person name="Dooling D."/>
            <person name="Fronik C."/>
            <person name="Fulton L."/>
            <person name="Fulton B."/>
            <person name="Graves T."/>
            <person name="Minx P."/>
            <person name="Sodergren E."/>
            <person name="Birney E."/>
            <person name="Margulies E.H."/>
            <person name="Herrero J."/>
            <person name="Green E.D."/>
            <person name="Haussler D."/>
            <person name="Siepel A."/>
            <person name="Goldman N."/>
            <person name="Pollard K.S."/>
            <person name="Pedersen J.S."/>
            <person name="Lander E.S."/>
            <person name="Kellis M."/>
        </authorList>
    </citation>
    <scope>NUCLEOTIDE SEQUENCE [LARGE SCALE GENOMIC DNA]</scope>
    <source>
        <strain evidence="2">2N</strain>
    </source>
</reference>
<reference evidence="1" key="3">
    <citation type="submission" date="2025-09" db="UniProtKB">
        <authorList>
            <consortium name="Ensembl"/>
        </authorList>
    </citation>
    <scope>IDENTIFICATION</scope>
    <source>
        <strain evidence="1">2N</strain>
    </source>
</reference>
<name>A0A286X9I4_CAVPO</name>
<dbReference type="Bgee" id="ENSCPOG00000027037">
    <property type="expression patterns" value="Expressed in ovary and 13 other cell types or tissues"/>
</dbReference>
<evidence type="ECO:0000313" key="2">
    <source>
        <dbReference type="Proteomes" id="UP000005447"/>
    </source>
</evidence>
<proteinExistence type="predicted"/>
<evidence type="ECO:0000313" key="1">
    <source>
        <dbReference type="Ensembl" id="ENSCPOP00000022069.1"/>
    </source>
</evidence>
<keyword evidence="2" id="KW-1185">Reference proteome</keyword>
<dbReference type="VEuPathDB" id="HostDB:ENSCPOG00000027037"/>
<protein>
    <submittedName>
        <fullName evidence="1">SAGA complex associated factor 29</fullName>
    </submittedName>
</protein>
<dbReference type="Proteomes" id="UP000005447">
    <property type="component" value="Unassembled WGS sequence"/>
</dbReference>
<gene>
    <name evidence="1" type="primary">SGF29</name>
</gene>
<sequence>MQTENKISPYFRTKLRGLYTTAKADAEAECKDNNTLQDCEHKIHRKYQMPAFHRLF</sequence>
<dbReference type="GeneTree" id="ENSGT00390000015229"/>
<dbReference type="AlphaFoldDB" id="A0A286X9I4"/>